<dbReference type="KEGG" id="dpb:BABL1_gene_59"/>
<dbReference type="HOGENOM" id="CLU_2394276_0_0_7"/>
<sequence>MAHLIETLNLVPQDKIEFHNKSFDKLSNEYDRFYISLRTRLNDLNTKLSKLQEAEDNYYTTAKYLLDLASRVYNLFESSKVEEKEQLIKLNTI</sequence>
<proteinExistence type="predicted"/>
<dbReference type="EMBL" id="HG793133">
    <property type="protein sequence ID" value="CDK30925.1"/>
    <property type="molecule type" value="Genomic_DNA"/>
</dbReference>
<protein>
    <submittedName>
        <fullName evidence="1">Uncharacterized protein</fullName>
    </submittedName>
</protein>
<organism evidence="1 2">
    <name type="scientific">Candidatus Babela massiliensis</name>
    <dbReference type="NCBI Taxonomy" id="673862"/>
    <lineage>
        <taxon>Bacteria</taxon>
        <taxon>Candidatus Babelota</taxon>
        <taxon>Candidatus Babeliae</taxon>
        <taxon>Candidatus Babeliales</taxon>
        <taxon>Candidatus Babeliaceae</taxon>
        <taxon>Candidatus Babela</taxon>
    </lineage>
</organism>
<dbReference type="Proteomes" id="UP000018769">
    <property type="component" value="Chromosome I"/>
</dbReference>
<reference evidence="1 2" key="1">
    <citation type="journal article" date="2015" name="Biol. Direct">
        <title>Babela massiliensis, a representative of a widespread bacterial phylum with unusual adaptations to parasitism in amoebae.</title>
        <authorList>
            <person name="Pagnier I."/>
            <person name="Yutin N."/>
            <person name="Croce O."/>
            <person name="Makarova K.S."/>
            <person name="Wolf Y.I."/>
            <person name="Benamar S."/>
            <person name="Raoult D."/>
            <person name="Koonin E.V."/>
            <person name="La Scola B."/>
        </authorList>
    </citation>
    <scope>NUCLEOTIDE SEQUENCE [LARGE SCALE GENOMIC DNA]</scope>
    <source>
        <strain evidence="2">BABL1</strain>
    </source>
</reference>
<name>V6DH88_9BACT</name>
<dbReference type="RefSeq" id="WP_023792815.1">
    <property type="nucleotide sequence ID" value="NC_023003.1"/>
</dbReference>
<gene>
    <name evidence="1" type="ORF">BABL1_gene_59</name>
</gene>
<evidence type="ECO:0000313" key="2">
    <source>
        <dbReference type="Proteomes" id="UP000018769"/>
    </source>
</evidence>
<accession>V6DH88</accession>
<keyword evidence="2" id="KW-1185">Reference proteome</keyword>
<dbReference type="AlphaFoldDB" id="V6DH88"/>
<dbReference type="STRING" id="673862.BABL1_gene_59"/>
<evidence type="ECO:0000313" key="1">
    <source>
        <dbReference type="EMBL" id="CDK30925.1"/>
    </source>
</evidence>